<comment type="caution">
    <text evidence="2">The sequence shown here is derived from an EMBL/GenBank/DDBJ whole genome shotgun (WGS) entry which is preliminary data.</text>
</comment>
<feature type="chain" id="PRO_5040838303" description="UrcA family protein" evidence="1">
    <location>
        <begin position="22"/>
        <end position="94"/>
    </location>
</feature>
<feature type="signal peptide" evidence="1">
    <location>
        <begin position="1"/>
        <end position="21"/>
    </location>
</feature>
<keyword evidence="1" id="KW-0732">Signal</keyword>
<evidence type="ECO:0000313" key="2">
    <source>
        <dbReference type="EMBL" id="GLK52094.1"/>
    </source>
</evidence>
<sequence length="94" mass="10296">MPRFSPTATALTLLCAPASHALAPPPSIEITVDHRELADPDRLSALQSQIRNAARRVCREYVIGDLLRTYTLHDCIEATTAQAMNQLEALRAAN</sequence>
<dbReference type="AlphaFoldDB" id="A0A9W6MNP2"/>
<organism evidence="2 3">
    <name type="scientific">Maricaulis virginensis</name>
    <dbReference type="NCBI Taxonomy" id="144022"/>
    <lineage>
        <taxon>Bacteria</taxon>
        <taxon>Pseudomonadati</taxon>
        <taxon>Pseudomonadota</taxon>
        <taxon>Alphaproteobacteria</taxon>
        <taxon>Maricaulales</taxon>
        <taxon>Maricaulaceae</taxon>
        <taxon>Maricaulis</taxon>
    </lineage>
</organism>
<reference evidence="2" key="1">
    <citation type="journal article" date="2014" name="Int. J. Syst. Evol. Microbiol.">
        <title>Complete genome sequence of Corynebacterium casei LMG S-19264T (=DSM 44701T), isolated from a smear-ripened cheese.</title>
        <authorList>
            <consortium name="US DOE Joint Genome Institute (JGI-PGF)"/>
            <person name="Walter F."/>
            <person name="Albersmeier A."/>
            <person name="Kalinowski J."/>
            <person name="Ruckert C."/>
        </authorList>
    </citation>
    <scope>NUCLEOTIDE SEQUENCE</scope>
    <source>
        <strain evidence="2">VKM B-1513</strain>
    </source>
</reference>
<gene>
    <name evidence="2" type="ORF">GCM10017621_16020</name>
</gene>
<dbReference type="InterPro" id="IPR030972">
    <property type="entry name" value="UrcA_uranyl"/>
</dbReference>
<dbReference type="NCBIfam" id="TIGR04433">
    <property type="entry name" value="UrcA_uranyl"/>
    <property type="match status" value="1"/>
</dbReference>
<keyword evidence="3" id="KW-1185">Reference proteome</keyword>
<evidence type="ECO:0000256" key="1">
    <source>
        <dbReference type="SAM" id="SignalP"/>
    </source>
</evidence>
<evidence type="ECO:0008006" key="4">
    <source>
        <dbReference type="Google" id="ProtNLM"/>
    </source>
</evidence>
<evidence type="ECO:0000313" key="3">
    <source>
        <dbReference type="Proteomes" id="UP001143486"/>
    </source>
</evidence>
<name>A0A9W6MNP2_9PROT</name>
<accession>A0A9W6MNP2</accession>
<protein>
    <recommendedName>
        <fullName evidence="4">UrcA family protein</fullName>
    </recommendedName>
</protein>
<dbReference type="Proteomes" id="UP001143486">
    <property type="component" value="Unassembled WGS sequence"/>
</dbReference>
<dbReference type="RefSeq" id="WP_271186458.1">
    <property type="nucleotide sequence ID" value="NZ_BSFE01000003.1"/>
</dbReference>
<dbReference type="EMBL" id="BSFE01000003">
    <property type="protein sequence ID" value="GLK52094.1"/>
    <property type="molecule type" value="Genomic_DNA"/>
</dbReference>
<reference evidence="2" key="2">
    <citation type="submission" date="2023-01" db="EMBL/GenBank/DDBJ databases">
        <authorList>
            <person name="Sun Q."/>
            <person name="Evtushenko L."/>
        </authorList>
    </citation>
    <scope>NUCLEOTIDE SEQUENCE</scope>
    <source>
        <strain evidence="2">VKM B-1513</strain>
    </source>
</reference>
<proteinExistence type="predicted"/>